<proteinExistence type="inferred from homology"/>
<evidence type="ECO:0000313" key="10">
    <source>
        <dbReference type="Proteomes" id="UP001597059"/>
    </source>
</evidence>
<name>A0ABW4B4Q4_9GAMM</name>
<evidence type="ECO:0000256" key="6">
    <source>
        <dbReference type="ARBA" id="ARBA00023004"/>
    </source>
</evidence>
<reference evidence="10" key="1">
    <citation type="journal article" date="2019" name="Int. J. Syst. Evol. Microbiol.">
        <title>The Global Catalogue of Microorganisms (GCM) 10K type strain sequencing project: providing services to taxonomists for standard genome sequencing and annotation.</title>
        <authorList>
            <consortium name="The Broad Institute Genomics Platform"/>
            <consortium name="The Broad Institute Genome Sequencing Center for Infectious Disease"/>
            <person name="Wu L."/>
            <person name="Ma J."/>
        </authorList>
    </citation>
    <scope>NUCLEOTIDE SEQUENCE [LARGE SCALE GENOMIC DNA]</scope>
    <source>
        <strain evidence="10">JCM 30774</strain>
    </source>
</reference>
<keyword evidence="4 7" id="KW-0732">Signal</keyword>
<feature type="domain" description="CcmH/CycL/Ccl2/NrfF N-terminal" evidence="8">
    <location>
        <begin position="9"/>
        <end position="135"/>
    </location>
</feature>
<keyword evidence="7" id="KW-0472">Membrane</keyword>
<feature type="signal peptide" evidence="7">
    <location>
        <begin position="1"/>
        <end position="21"/>
    </location>
</feature>
<evidence type="ECO:0000313" key="9">
    <source>
        <dbReference type="EMBL" id="MFD1384221.1"/>
    </source>
</evidence>
<evidence type="ECO:0000256" key="7">
    <source>
        <dbReference type="RuleBase" id="RU364112"/>
    </source>
</evidence>
<sequence>MIKAFRALLLIAAVVSTYAMALEVREFSKPEYEPRYRTLIEELRCPKCQNQNLEDSNAGIAVDLRQQVYTMIEAGQSDEQIINYLVARYGEFVLYRPTHKSSTAILWYGPFALLGLGALIFVWVIRRKGRHTEESDT</sequence>
<dbReference type="RefSeq" id="WP_377368239.1">
    <property type="nucleotide sequence ID" value="NZ_JBHTMN010000014.1"/>
</dbReference>
<evidence type="ECO:0000256" key="1">
    <source>
        <dbReference type="ARBA" id="ARBA00010342"/>
    </source>
</evidence>
<dbReference type="PANTHER" id="PTHR47870:SF1">
    <property type="entry name" value="CYTOCHROME C-TYPE BIOGENESIS PROTEIN CCMH"/>
    <property type="match status" value="1"/>
</dbReference>
<comment type="caution">
    <text evidence="9">The sequence shown here is derived from an EMBL/GenBank/DDBJ whole genome shotgun (WGS) entry which is preliminary data.</text>
</comment>
<evidence type="ECO:0000256" key="4">
    <source>
        <dbReference type="ARBA" id="ARBA00022729"/>
    </source>
</evidence>
<accession>A0ABW4B4Q4</accession>
<comment type="similarity">
    <text evidence="1 7">Belongs to the CcmH/CycL/Ccl2/NrfF family.</text>
</comment>
<comment type="function">
    <text evidence="7">Possible subunit of a heme lyase.</text>
</comment>
<dbReference type="Pfam" id="PF03918">
    <property type="entry name" value="CcmH"/>
    <property type="match status" value="1"/>
</dbReference>
<feature type="transmembrane region" description="Helical" evidence="7">
    <location>
        <begin position="105"/>
        <end position="125"/>
    </location>
</feature>
<keyword evidence="5" id="KW-0201">Cytochrome c-type biogenesis</keyword>
<keyword evidence="10" id="KW-1185">Reference proteome</keyword>
<protein>
    <recommendedName>
        <fullName evidence="7">Cytochrome c-type biogenesis protein</fullName>
    </recommendedName>
</protein>
<dbReference type="Proteomes" id="UP001597059">
    <property type="component" value="Unassembled WGS sequence"/>
</dbReference>
<dbReference type="CDD" id="cd16378">
    <property type="entry name" value="CcmH_N"/>
    <property type="match status" value="1"/>
</dbReference>
<gene>
    <name evidence="9" type="ORF">ACFQ45_12650</name>
</gene>
<dbReference type="EMBL" id="JBHTMN010000014">
    <property type="protein sequence ID" value="MFD1384221.1"/>
    <property type="molecule type" value="Genomic_DNA"/>
</dbReference>
<evidence type="ECO:0000259" key="8">
    <source>
        <dbReference type="Pfam" id="PF03918"/>
    </source>
</evidence>
<keyword evidence="7" id="KW-1133">Transmembrane helix</keyword>
<dbReference type="PANTHER" id="PTHR47870">
    <property type="entry name" value="CYTOCHROME C-TYPE BIOGENESIS PROTEIN CCMH"/>
    <property type="match status" value="1"/>
</dbReference>
<feature type="chain" id="PRO_5044950803" description="Cytochrome c-type biogenesis protein" evidence="7">
    <location>
        <begin position="22"/>
        <end position="137"/>
    </location>
</feature>
<organism evidence="9 10">
    <name type="scientific">Rhodanobacter aciditrophus</name>
    <dbReference type="NCBI Taxonomy" id="1623218"/>
    <lineage>
        <taxon>Bacteria</taxon>
        <taxon>Pseudomonadati</taxon>
        <taxon>Pseudomonadota</taxon>
        <taxon>Gammaproteobacteria</taxon>
        <taxon>Lysobacterales</taxon>
        <taxon>Rhodanobacteraceae</taxon>
        <taxon>Rhodanobacter</taxon>
    </lineage>
</organism>
<evidence type="ECO:0000256" key="3">
    <source>
        <dbReference type="ARBA" id="ARBA00022723"/>
    </source>
</evidence>
<evidence type="ECO:0000256" key="2">
    <source>
        <dbReference type="ARBA" id="ARBA00022617"/>
    </source>
</evidence>
<dbReference type="Gene3D" id="1.10.8.640">
    <property type="entry name" value="Cytochrome C biogenesis protein"/>
    <property type="match status" value="1"/>
</dbReference>
<dbReference type="InterPro" id="IPR005616">
    <property type="entry name" value="CcmH/CycL/Ccl2/NrfF_N"/>
</dbReference>
<dbReference type="InterPro" id="IPR051263">
    <property type="entry name" value="C-type_cytochrome_biogenesis"/>
</dbReference>
<evidence type="ECO:0000256" key="5">
    <source>
        <dbReference type="ARBA" id="ARBA00022748"/>
    </source>
</evidence>
<keyword evidence="3 7" id="KW-0479">Metal-binding</keyword>
<keyword evidence="7" id="KW-0812">Transmembrane</keyword>
<keyword evidence="2 7" id="KW-0349">Heme</keyword>
<dbReference type="InterPro" id="IPR038297">
    <property type="entry name" value="CcmH/CycL/NrfF/Ccl2_sf"/>
</dbReference>
<keyword evidence="6 7" id="KW-0408">Iron</keyword>